<evidence type="ECO:0000313" key="2">
    <source>
        <dbReference type="Proteomes" id="UP001165740"/>
    </source>
</evidence>
<protein>
    <submittedName>
        <fullName evidence="3">Uncharacterized protein LOC106068503</fullName>
    </submittedName>
</protein>
<sequence>MEMQAGCILMLVFVLASLRESQGKSTSSGKTIILQENVSKFMDIDIASSNIDTENTLSIRCNNITLYICRKDNVCIKKTKSNIFNITKTKDRNLRVYFENVVRDRPIDINGTWQVCKAGENGNSCDDTLTRKVFIYAQLDYFNCTYDFADVDHSLQISCTVVNIFPQAICSFDTMEVLSEVEYKHDKIQGITKCSVTLDINKDPFQVRTTIYPNITGDITDMAYGISVTLSVKNVKKIIPGKRKCFLEGNSTSIHSCSCTTSLLASVALNSSVITDEIGFYTCPYLAQLDYFNCTYEFADVDNSLQISCTVVNIFPKAICSFDTMKVLSNIEYIYDKVQGTVSYFNTKCSVTLDINKDPFQVKITIYPNITGDITDMAYGISVTLSVKNVKKIIPGKRKCFLEGNSTSIHSCNCAESLLAEAALNSSVITDERGFVVCPYLGNSTLTKCVTDVET</sequence>
<evidence type="ECO:0000256" key="1">
    <source>
        <dbReference type="SAM" id="SignalP"/>
    </source>
</evidence>
<dbReference type="Proteomes" id="UP001165740">
    <property type="component" value="Chromosome 14"/>
</dbReference>
<dbReference type="OrthoDB" id="6192277at2759"/>
<dbReference type="AlphaFoldDB" id="A0A9W2YRA2"/>
<feature type="signal peptide" evidence="1">
    <location>
        <begin position="1"/>
        <end position="23"/>
    </location>
</feature>
<name>A0A9W2YRA2_BIOGL</name>
<evidence type="ECO:0000313" key="3">
    <source>
        <dbReference type="RefSeq" id="XP_055865292.1"/>
    </source>
</evidence>
<keyword evidence="2" id="KW-1185">Reference proteome</keyword>
<dbReference type="RefSeq" id="XP_055865292.1">
    <property type="nucleotide sequence ID" value="XM_056009317.1"/>
</dbReference>
<keyword evidence="1" id="KW-0732">Signal</keyword>
<reference evidence="3" key="1">
    <citation type="submission" date="2025-08" db="UniProtKB">
        <authorList>
            <consortium name="RefSeq"/>
        </authorList>
    </citation>
    <scope>IDENTIFICATION</scope>
</reference>
<dbReference type="GeneID" id="106068503"/>
<accession>A0A9W2YRA2</accession>
<gene>
    <name evidence="3" type="primary">LOC106068503</name>
</gene>
<feature type="chain" id="PRO_5040839106" evidence="1">
    <location>
        <begin position="24"/>
        <end position="455"/>
    </location>
</feature>
<organism evidence="2 3">
    <name type="scientific">Biomphalaria glabrata</name>
    <name type="common">Bloodfluke planorb</name>
    <name type="synonym">Freshwater snail</name>
    <dbReference type="NCBI Taxonomy" id="6526"/>
    <lineage>
        <taxon>Eukaryota</taxon>
        <taxon>Metazoa</taxon>
        <taxon>Spiralia</taxon>
        <taxon>Lophotrochozoa</taxon>
        <taxon>Mollusca</taxon>
        <taxon>Gastropoda</taxon>
        <taxon>Heterobranchia</taxon>
        <taxon>Euthyneura</taxon>
        <taxon>Panpulmonata</taxon>
        <taxon>Hygrophila</taxon>
        <taxon>Lymnaeoidea</taxon>
        <taxon>Planorbidae</taxon>
        <taxon>Biomphalaria</taxon>
    </lineage>
</organism>
<proteinExistence type="predicted"/>